<proteinExistence type="inferred from homology"/>
<dbReference type="SUPFAM" id="SSF81342">
    <property type="entry name" value="Transmembrane di-heme cytochromes"/>
    <property type="match status" value="1"/>
</dbReference>
<feature type="signal peptide" evidence="15">
    <location>
        <begin position="1"/>
        <end position="37"/>
    </location>
</feature>
<evidence type="ECO:0000256" key="8">
    <source>
        <dbReference type="ARBA" id="ARBA00022723"/>
    </source>
</evidence>
<keyword evidence="7 14" id="KW-0812">Transmembrane</keyword>
<evidence type="ECO:0000259" key="16">
    <source>
        <dbReference type="Pfam" id="PF01292"/>
    </source>
</evidence>
<evidence type="ECO:0000313" key="17">
    <source>
        <dbReference type="EMBL" id="MBB1488562.1"/>
    </source>
</evidence>
<accession>A0A839IV33</accession>
<dbReference type="GO" id="GO:0046872">
    <property type="term" value="F:metal ion binding"/>
    <property type="evidence" value="ECO:0007669"/>
    <property type="project" value="UniProtKB-KW"/>
</dbReference>
<dbReference type="GO" id="GO:0022904">
    <property type="term" value="P:respiratory electron transport chain"/>
    <property type="evidence" value="ECO:0007669"/>
    <property type="project" value="InterPro"/>
</dbReference>
<organism evidence="17 18">
    <name type="scientific">Oceanospirillum sediminis</name>
    <dbReference type="NCBI Taxonomy" id="2760088"/>
    <lineage>
        <taxon>Bacteria</taxon>
        <taxon>Pseudomonadati</taxon>
        <taxon>Pseudomonadota</taxon>
        <taxon>Gammaproteobacteria</taxon>
        <taxon>Oceanospirillales</taxon>
        <taxon>Oceanospirillaceae</taxon>
        <taxon>Oceanospirillum</taxon>
    </lineage>
</organism>
<dbReference type="FunFam" id="1.20.950.20:FF:000002">
    <property type="entry name" value="Formate dehydrogenase cytochrome b556 subunit"/>
    <property type="match status" value="1"/>
</dbReference>
<evidence type="ECO:0000256" key="5">
    <source>
        <dbReference type="ARBA" id="ARBA00022475"/>
    </source>
</evidence>
<keyword evidence="6" id="KW-0349">Heme</keyword>
<dbReference type="GO" id="GO:0005886">
    <property type="term" value="C:plasma membrane"/>
    <property type="evidence" value="ECO:0007669"/>
    <property type="project" value="UniProtKB-SubCell"/>
</dbReference>
<name>A0A839IV33_9GAMM</name>
<keyword evidence="8" id="KW-0479">Metal-binding</keyword>
<evidence type="ECO:0000256" key="2">
    <source>
        <dbReference type="ARBA" id="ARBA00004651"/>
    </source>
</evidence>
<dbReference type="GO" id="GO:0008863">
    <property type="term" value="F:formate dehydrogenase (NAD+) activity"/>
    <property type="evidence" value="ECO:0007669"/>
    <property type="project" value="InterPro"/>
</dbReference>
<evidence type="ECO:0000256" key="4">
    <source>
        <dbReference type="ARBA" id="ARBA00022448"/>
    </source>
</evidence>
<dbReference type="AlphaFoldDB" id="A0A839IV33"/>
<protein>
    <submittedName>
        <fullName evidence="17">Formate dehydrogenase subunit gamma</fullName>
    </submittedName>
</protein>
<evidence type="ECO:0000256" key="6">
    <source>
        <dbReference type="ARBA" id="ARBA00022617"/>
    </source>
</evidence>
<evidence type="ECO:0000256" key="11">
    <source>
        <dbReference type="ARBA" id="ARBA00023004"/>
    </source>
</evidence>
<dbReference type="GO" id="GO:0015944">
    <property type="term" value="P:formate oxidation"/>
    <property type="evidence" value="ECO:0007669"/>
    <property type="project" value="UniProtKB-ARBA"/>
</dbReference>
<dbReference type="InterPro" id="IPR016174">
    <property type="entry name" value="Di-haem_cyt_TM"/>
</dbReference>
<comment type="cofactor">
    <cofactor evidence="1">
        <name>heme</name>
        <dbReference type="ChEBI" id="CHEBI:30413"/>
    </cofactor>
</comment>
<keyword evidence="10 14" id="KW-1133">Transmembrane helix</keyword>
<evidence type="ECO:0000256" key="10">
    <source>
        <dbReference type="ARBA" id="ARBA00022989"/>
    </source>
</evidence>
<keyword evidence="11" id="KW-0408">Iron</keyword>
<dbReference type="InterPro" id="IPR051817">
    <property type="entry name" value="FDH_cytochrome_b556_subunit"/>
</dbReference>
<dbReference type="Gene3D" id="1.20.950.20">
    <property type="entry name" value="Transmembrane di-heme cytochromes, Chain C"/>
    <property type="match status" value="1"/>
</dbReference>
<feature type="chain" id="PRO_5032520311" evidence="15">
    <location>
        <begin position="38"/>
        <end position="349"/>
    </location>
</feature>
<feature type="transmembrane region" description="Helical" evidence="14">
    <location>
        <begin position="239"/>
        <end position="262"/>
    </location>
</feature>
<comment type="subcellular location">
    <subcellularLocation>
        <location evidence="2">Cell membrane</location>
        <topology evidence="2">Multi-pass membrane protein</topology>
    </subcellularLocation>
</comment>
<dbReference type="NCBIfam" id="TIGR01583">
    <property type="entry name" value="formate-DH-gamm"/>
    <property type="match status" value="1"/>
</dbReference>
<reference evidence="17 18" key="1">
    <citation type="submission" date="2020-08" db="EMBL/GenBank/DDBJ databases">
        <title>Oceanospirillum sp. nov. isolated from marine sediment.</title>
        <authorList>
            <person name="Ji X."/>
        </authorList>
    </citation>
    <scope>NUCLEOTIDE SEQUENCE [LARGE SCALE GENOMIC DNA]</scope>
    <source>
        <strain evidence="17 18">D5</strain>
    </source>
</reference>
<dbReference type="GO" id="GO:0009061">
    <property type="term" value="P:anaerobic respiration"/>
    <property type="evidence" value="ECO:0007669"/>
    <property type="project" value="TreeGrafter"/>
</dbReference>
<keyword evidence="4" id="KW-0813">Transport</keyword>
<dbReference type="PANTHER" id="PTHR30074">
    <property type="entry name" value="FORMATE DEHYDROGENASE, NITRATE-INDUCIBLE, CYTOCHROME B556 FDN SUBUNIT"/>
    <property type="match status" value="1"/>
</dbReference>
<keyword evidence="5" id="KW-1003">Cell membrane</keyword>
<evidence type="ECO:0000256" key="3">
    <source>
        <dbReference type="ARBA" id="ARBA00010747"/>
    </source>
</evidence>
<feature type="transmembrane region" description="Helical" evidence="14">
    <location>
        <begin position="137"/>
        <end position="158"/>
    </location>
</feature>
<dbReference type="GO" id="GO:0009055">
    <property type="term" value="F:electron transfer activity"/>
    <property type="evidence" value="ECO:0007669"/>
    <property type="project" value="InterPro"/>
</dbReference>
<feature type="domain" description="Cytochrome b561 bacterial/Ni-hydrogenase" evidence="16">
    <location>
        <begin position="130"/>
        <end position="308"/>
    </location>
</feature>
<keyword evidence="9" id="KW-0249">Electron transport</keyword>
<feature type="region of interest" description="Disordered" evidence="13">
    <location>
        <begin position="330"/>
        <end position="349"/>
    </location>
</feature>
<comment type="similarity">
    <text evidence="3">Belongs to the formate dehydrogenase gamma subunit family.</text>
</comment>
<keyword evidence="12 14" id="KW-0472">Membrane</keyword>
<evidence type="ECO:0000256" key="9">
    <source>
        <dbReference type="ARBA" id="ARBA00022982"/>
    </source>
</evidence>
<dbReference type="InterPro" id="IPR006471">
    <property type="entry name" value="Formate_DH_gsu"/>
</dbReference>
<evidence type="ECO:0000256" key="14">
    <source>
        <dbReference type="SAM" id="Phobius"/>
    </source>
</evidence>
<feature type="compositionally biased region" description="Basic and acidic residues" evidence="13">
    <location>
        <begin position="330"/>
        <end position="341"/>
    </location>
</feature>
<evidence type="ECO:0000256" key="7">
    <source>
        <dbReference type="ARBA" id="ARBA00022692"/>
    </source>
</evidence>
<feature type="transmembrane region" description="Helical" evidence="14">
    <location>
        <begin position="185"/>
        <end position="203"/>
    </location>
</feature>
<dbReference type="InterPro" id="IPR011577">
    <property type="entry name" value="Cyt_b561_bac/Ni-Hgenase"/>
</dbReference>
<evidence type="ECO:0000256" key="1">
    <source>
        <dbReference type="ARBA" id="ARBA00001971"/>
    </source>
</evidence>
<keyword evidence="15" id="KW-0732">Signal</keyword>
<comment type="caution">
    <text evidence="17">The sequence shown here is derived from an EMBL/GenBank/DDBJ whole genome shotgun (WGS) entry which is preliminary data.</text>
</comment>
<dbReference type="EMBL" id="JACJFM010000030">
    <property type="protein sequence ID" value="MBB1488562.1"/>
    <property type="molecule type" value="Genomic_DNA"/>
</dbReference>
<dbReference type="GO" id="GO:0009326">
    <property type="term" value="C:formate dehydrogenase complex"/>
    <property type="evidence" value="ECO:0007669"/>
    <property type="project" value="InterPro"/>
</dbReference>
<feature type="transmembrane region" description="Helical" evidence="14">
    <location>
        <begin position="91"/>
        <end position="116"/>
    </location>
</feature>
<dbReference type="Pfam" id="PF01292">
    <property type="entry name" value="Ni_hydr_CYTB"/>
    <property type="match status" value="1"/>
</dbReference>
<keyword evidence="18" id="KW-1185">Reference proteome</keyword>
<dbReference type="PANTHER" id="PTHR30074:SF6">
    <property type="entry name" value="FORMATE DEHYDROGENASE GAMMA SUBUNIT"/>
    <property type="match status" value="1"/>
</dbReference>
<dbReference type="Proteomes" id="UP000565262">
    <property type="component" value="Unassembled WGS sequence"/>
</dbReference>
<evidence type="ECO:0000256" key="12">
    <source>
        <dbReference type="ARBA" id="ARBA00023136"/>
    </source>
</evidence>
<evidence type="ECO:0000256" key="13">
    <source>
        <dbReference type="SAM" id="MobiDB-lite"/>
    </source>
</evidence>
<evidence type="ECO:0000313" key="18">
    <source>
        <dbReference type="Proteomes" id="UP000565262"/>
    </source>
</evidence>
<evidence type="ECO:0000256" key="15">
    <source>
        <dbReference type="SAM" id="SignalP"/>
    </source>
</evidence>
<feature type="transmembrane region" description="Helical" evidence="14">
    <location>
        <begin position="274"/>
        <end position="293"/>
    </location>
</feature>
<gene>
    <name evidence="17" type="ORF">H4O21_18310</name>
</gene>
<sequence length="349" mass="38523">MIKTIQHNSRLTAGGCFTVLLLALTAFMFAFSGDVSAADQATEKVQGNFAGADYWRSVSDGTEGYTTSQGAEHGQLINVDGERWRHWRNKWISPGGLIAIGGSLGLLVLVYLTLGCMKLDKPRTGRLVLRWGLFDRAMHWFVAITFLTLAFSGLNILYGKHFIPEYFGYDIWKNLIALSKFLHNYIGPVFSVGLLVMIVRWFGHNFFNMTDLKWFIQGGGLIGNKHPSAGFLNGGEKGWFWALTILGLVVVGSGLVLDFPLFGQTRNDMQTANLIHGGVSLLLVAVSLGHIYIGTIGSEGALEGMKTGYVDETWAKQHHDLWYEEVKDQIKEPAGEEKSATEKGNTGRA</sequence>
<dbReference type="GO" id="GO:0036397">
    <property type="term" value="F:formate dehydrogenase (quinone) activity"/>
    <property type="evidence" value="ECO:0007669"/>
    <property type="project" value="TreeGrafter"/>
</dbReference>